<dbReference type="InterPro" id="IPR016181">
    <property type="entry name" value="Acyl_CoA_acyltransferase"/>
</dbReference>
<dbReference type="NCBIfam" id="TIGR01686">
    <property type="entry name" value="FkbH"/>
    <property type="match status" value="1"/>
</dbReference>
<reference evidence="1" key="1">
    <citation type="journal article" date="2014" name="Int. J. Syst. Evol. Microbiol.">
        <title>Complete genome sequence of Corynebacterium casei LMG S-19264T (=DSM 44701T), isolated from a smear-ripened cheese.</title>
        <authorList>
            <consortium name="US DOE Joint Genome Institute (JGI-PGF)"/>
            <person name="Walter F."/>
            <person name="Albersmeier A."/>
            <person name="Kalinowski J."/>
            <person name="Ruckert C."/>
        </authorList>
    </citation>
    <scope>NUCLEOTIDE SEQUENCE</scope>
    <source>
        <strain evidence="1">CGMCC 1.15367</strain>
    </source>
</reference>
<accession>A0A916ZBR5</accession>
<dbReference type="InterPro" id="IPR023214">
    <property type="entry name" value="HAD_sf"/>
</dbReference>
<dbReference type="AlphaFoldDB" id="A0A916ZBR5"/>
<dbReference type="InterPro" id="IPR010037">
    <property type="entry name" value="FkbH_domain"/>
</dbReference>
<evidence type="ECO:0000313" key="2">
    <source>
        <dbReference type="Proteomes" id="UP000644699"/>
    </source>
</evidence>
<evidence type="ECO:0000313" key="1">
    <source>
        <dbReference type="EMBL" id="GGD86865.1"/>
    </source>
</evidence>
<dbReference type="EMBL" id="BMIQ01000001">
    <property type="protein sequence ID" value="GGD86865.1"/>
    <property type="molecule type" value="Genomic_DNA"/>
</dbReference>
<keyword evidence="2" id="KW-1185">Reference proteome</keyword>
<dbReference type="Proteomes" id="UP000644699">
    <property type="component" value="Unassembled WGS sequence"/>
</dbReference>
<dbReference type="SUPFAM" id="SSF55729">
    <property type="entry name" value="Acyl-CoA N-acyltransferases (Nat)"/>
    <property type="match status" value="1"/>
</dbReference>
<sequence length="568" mass="60809">MRDVPPFWRFLPDSEAPGAPGLRRAGAEGRGALARALRDARHRFGAQRAAALLRQAEAGEGGFMRPLKVLLASAFQPRAIEDALRLGFAIEGFSLVLRPVDGLAALEALLGEAEPPALGDLDLALLPLVAPTAAAMRAASDLAARLAAKSLAPVLLLFVGAEGEAPPLDDPPPGVTVLTVAVPGPATDDRFARTFGLLPSAAAADRLADAAAAEAARLRGMAPKLLVTDLDGTLWAGTLGEDGAGALRLHRPYAAALRRLSDRGIVLAIASRNDPRDLDASFAAHPDWPLGTRDFAATALGWDDKEVLVAEALRRLGLAAEHMVFVDDDAVNCARVASRFPDADIRHFDAASMEDFAAALADDPRLAGAVPSGGHERADHYRRRAAVEALRAETPDVGDFLKRLDSRLTLEPLGPALVPRAAELGARVNQFLLTGFRPNAPDLSRRASPFDFMVRLDDVFGAHGLVGLVLAARDGDRVRLDNLFLSCRALGRGVEDAMLRALGDLARQAGAAAIAVRLDDLPRNEPARRWFSRYGDWARREKDSMLLDTDRLIDPQDLTVRWNRATTF</sequence>
<dbReference type="InterPro" id="IPR036412">
    <property type="entry name" value="HAD-like_sf"/>
</dbReference>
<dbReference type="SUPFAM" id="SSF56784">
    <property type="entry name" value="HAD-like"/>
    <property type="match status" value="1"/>
</dbReference>
<dbReference type="Gene3D" id="3.40.630.30">
    <property type="match status" value="1"/>
</dbReference>
<organism evidence="1 2">
    <name type="scientific">Aureimonas endophytica</name>
    <dbReference type="NCBI Taxonomy" id="2027858"/>
    <lineage>
        <taxon>Bacteria</taxon>
        <taxon>Pseudomonadati</taxon>
        <taxon>Pseudomonadota</taxon>
        <taxon>Alphaproteobacteria</taxon>
        <taxon>Hyphomicrobiales</taxon>
        <taxon>Aurantimonadaceae</taxon>
        <taxon>Aureimonas</taxon>
    </lineage>
</organism>
<reference evidence="1" key="2">
    <citation type="submission" date="2020-09" db="EMBL/GenBank/DDBJ databases">
        <authorList>
            <person name="Sun Q."/>
            <person name="Zhou Y."/>
        </authorList>
    </citation>
    <scope>NUCLEOTIDE SEQUENCE</scope>
    <source>
        <strain evidence="1">CGMCC 1.15367</strain>
    </source>
</reference>
<comment type="caution">
    <text evidence="1">The sequence shown here is derived from an EMBL/GenBank/DDBJ whole genome shotgun (WGS) entry which is preliminary data.</text>
</comment>
<evidence type="ECO:0008006" key="3">
    <source>
        <dbReference type="Google" id="ProtNLM"/>
    </source>
</evidence>
<protein>
    <recommendedName>
        <fullName evidence="3">HAD superfamily phosphatase (TIGR01681 family)/FkbH-like protein</fullName>
    </recommendedName>
</protein>
<name>A0A916ZBR5_9HYPH</name>
<dbReference type="NCBIfam" id="TIGR01681">
    <property type="entry name" value="HAD-SF-IIIC"/>
    <property type="match status" value="1"/>
</dbReference>
<proteinExistence type="predicted"/>
<dbReference type="Gene3D" id="3.40.50.1000">
    <property type="entry name" value="HAD superfamily/HAD-like"/>
    <property type="match status" value="1"/>
</dbReference>
<dbReference type="InterPro" id="IPR010033">
    <property type="entry name" value="HAD_SF_ppase_IIIC"/>
</dbReference>
<gene>
    <name evidence="1" type="ORF">GCM10011390_01870</name>
</gene>